<dbReference type="InterPro" id="IPR011063">
    <property type="entry name" value="TilS/TtcA_N"/>
</dbReference>
<protein>
    <recommendedName>
        <fullName evidence="8">tRNA(Ile)-lysidine synthase</fullName>
        <ecNumber evidence="8">6.3.4.19</ecNumber>
    </recommendedName>
    <alternativeName>
        <fullName evidence="8">tRNA(Ile)-2-lysyl-cytidine synthase</fullName>
    </alternativeName>
    <alternativeName>
        <fullName evidence="8">tRNA(Ile)-lysidine synthetase</fullName>
    </alternativeName>
</protein>
<dbReference type="SUPFAM" id="SSF56037">
    <property type="entry name" value="PheT/TilS domain"/>
    <property type="match status" value="1"/>
</dbReference>
<comment type="catalytic activity">
    <reaction evidence="7 8">
        <text>cytidine(34) in tRNA(Ile2) + L-lysine + ATP = lysidine(34) in tRNA(Ile2) + AMP + diphosphate + H(+)</text>
        <dbReference type="Rhea" id="RHEA:43744"/>
        <dbReference type="Rhea" id="RHEA-COMP:10625"/>
        <dbReference type="Rhea" id="RHEA-COMP:10670"/>
        <dbReference type="ChEBI" id="CHEBI:15378"/>
        <dbReference type="ChEBI" id="CHEBI:30616"/>
        <dbReference type="ChEBI" id="CHEBI:32551"/>
        <dbReference type="ChEBI" id="CHEBI:33019"/>
        <dbReference type="ChEBI" id="CHEBI:82748"/>
        <dbReference type="ChEBI" id="CHEBI:83665"/>
        <dbReference type="ChEBI" id="CHEBI:456215"/>
        <dbReference type="EC" id="6.3.4.19"/>
    </reaction>
</comment>
<dbReference type="PANTHER" id="PTHR43033">
    <property type="entry name" value="TRNA(ILE)-LYSIDINE SYNTHASE-RELATED"/>
    <property type="match status" value="1"/>
</dbReference>
<dbReference type="InterPro" id="IPR012796">
    <property type="entry name" value="Lysidine-tRNA-synth_C"/>
</dbReference>
<dbReference type="SMART" id="SM00977">
    <property type="entry name" value="TilS_C"/>
    <property type="match status" value="1"/>
</dbReference>
<dbReference type="HAMAP" id="MF_01161">
    <property type="entry name" value="tRNA_Ile_lys_synt"/>
    <property type="match status" value="1"/>
</dbReference>
<dbReference type="GO" id="GO:0005737">
    <property type="term" value="C:cytoplasm"/>
    <property type="evidence" value="ECO:0007669"/>
    <property type="project" value="UniProtKB-SubCell"/>
</dbReference>
<dbReference type="PANTHER" id="PTHR43033:SF1">
    <property type="entry name" value="TRNA(ILE)-LYSIDINE SYNTHASE-RELATED"/>
    <property type="match status" value="1"/>
</dbReference>
<evidence type="ECO:0000256" key="4">
    <source>
        <dbReference type="ARBA" id="ARBA00022694"/>
    </source>
</evidence>
<dbReference type="EC" id="6.3.4.19" evidence="8"/>
<evidence type="ECO:0000313" key="11">
    <source>
        <dbReference type="Proteomes" id="UP000886721"/>
    </source>
</evidence>
<dbReference type="EMBL" id="DXEM01000003">
    <property type="protein sequence ID" value="HIX66634.1"/>
    <property type="molecule type" value="Genomic_DNA"/>
</dbReference>
<keyword evidence="5 8" id="KW-0547">Nucleotide-binding</keyword>
<dbReference type="NCBIfam" id="TIGR02433">
    <property type="entry name" value="lysidine_TilS_C"/>
    <property type="match status" value="1"/>
</dbReference>
<dbReference type="GO" id="GO:0006400">
    <property type="term" value="P:tRNA modification"/>
    <property type="evidence" value="ECO:0007669"/>
    <property type="project" value="UniProtKB-UniRule"/>
</dbReference>
<keyword evidence="4 8" id="KW-0819">tRNA processing</keyword>
<dbReference type="Proteomes" id="UP000886721">
    <property type="component" value="Unassembled WGS sequence"/>
</dbReference>
<dbReference type="CDD" id="cd01992">
    <property type="entry name" value="TilS_N"/>
    <property type="match status" value="1"/>
</dbReference>
<dbReference type="Pfam" id="PF01171">
    <property type="entry name" value="ATP_bind_3"/>
    <property type="match status" value="1"/>
</dbReference>
<dbReference type="Gene3D" id="1.20.59.20">
    <property type="match status" value="1"/>
</dbReference>
<dbReference type="AlphaFoldDB" id="A0A9D1WT25"/>
<comment type="domain">
    <text evidence="8">The N-terminal region contains the highly conserved SGGXDS motif, predicted to be a P-loop motif involved in ATP binding.</text>
</comment>
<evidence type="ECO:0000256" key="7">
    <source>
        <dbReference type="ARBA" id="ARBA00048539"/>
    </source>
</evidence>
<dbReference type="InterPro" id="IPR012795">
    <property type="entry name" value="tRNA_Ile_lys_synt_N"/>
</dbReference>
<comment type="caution">
    <text evidence="10">The sequence shown here is derived from an EMBL/GenBank/DDBJ whole genome shotgun (WGS) entry which is preliminary data.</text>
</comment>
<evidence type="ECO:0000256" key="8">
    <source>
        <dbReference type="HAMAP-Rule" id="MF_01161"/>
    </source>
</evidence>
<gene>
    <name evidence="8 10" type="primary">tilS</name>
    <name evidence="10" type="ORF">H9735_00755</name>
</gene>
<keyword evidence="2 8" id="KW-0963">Cytoplasm</keyword>
<keyword evidence="6 8" id="KW-0067">ATP-binding</keyword>
<comment type="function">
    <text evidence="8">Ligates lysine onto the cytidine present at position 34 of the AUA codon-specific tRNA(Ile) that contains the anticodon CAU, in an ATP-dependent manner. Cytidine is converted to lysidine, thus changing the amino acid specificity of the tRNA from methionine to isoleucine.</text>
</comment>
<comment type="subcellular location">
    <subcellularLocation>
        <location evidence="1 8">Cytoplasm</location>
    </subcellularLocation>
</comment>
<evidence type="ECO:0000259" key="9">
    <source>
        <dbReference type="SMART" id="SM00977"/>
    </source>
</evidence>
<name>A0A9D1WT25_9FIRM</name>
<dbReference type="GO" id="GO:0032267">
    <property type="term" value="F:tRNA(Ile)-lysidine synthase activity"/>
    <property type="evidence" value="ECO:0007669"/>
    <property type="project" value="UniProtKB-EC"/>
</dbReference>
<keyword evidence="3 8" id="KW-0436">Ligase</keyword>
<sequence length="454" mass="52206">MEKVIRFIKTNSLIKKGDFIVIGLSGGADSVYLLRVLCALRRDMDLTLRAVHVNHRLREEAARDQHFAENLCRDFEVPLRVVSADVRAAAQKDKMSLEEAGREIRYAAFHEELKGKEAGKIAVAHHQNDQAETFLFRAARGTGLNGAGAMRAADLPVIRPLLCMTKREIQEELERIGQAWVEDASNEDTAYARNQIRKHAIPSLEAVNEKAVEHIASLAQDLQEAEAFLREKIKEAYQNVAEDQLGRKTIDIKQLKSQHPWLQKQIVKKALEETAGRKKDIEKRHILSVLELADRETGKRLSLPYQVIAEKNYHQLCLRKEEAQKYGENEPKGCLLQEEIKDFLNISEKDCIKIIDYDRIEKGIQLRCREPGDFFTFGPLEKRKSLSRYFIDEKVPRELRDQMPLAADGSHIVWIIGKRVSSHYEVSESTRRYLKLEFKREGDEAHAKDQRTDF</sequence>
<dbReference type="Pfam" id="PF11734">
    <property type="entry name" value="TilS_C"/>
    <property type="match status" value="1"/>
</dbReference>
<dbReference type="Gene3D" id="3.40.50.620">
    <property type="entry name" value="HUPs"/>
    <property type="match status" value="1"/>
</dbReference>
<dbReference type="GO" id="GO:0005524">
    <property type="term" value="F:ATP binding"/>
    <property type="evidence" value="ECO:0007669"/>
    <property type="project" value="UniProtKB-UniRule"/>
</dbReference>
<comment type="similarity">
    <text evidence="8">Belongs to the tRNA(Ile)-lysidine synthase family.</text>
</comment>
<organism evidence="10 11">
    <name type="scientific">Candidatus Anaerostipes excrementavium</name>
    <dbReference type="NCBI Taxonomy" id="2838463"/>
    <lineage>
        <taxon>Bacteria</taxon>
        <taxon>Bacillati</taxon>
        <taxon>Bacillota</taxon>
        <taxon>Clostridia</taxon>
        <taxon>Lachnospirales</taxon>
        <taxon>Lachnospiraceae</taxon>
        <taxon>Anaerostipes</taxon>
    </lineage>
</organism>
<feature type="binding site" evidence="8">
    <location>
        <begin position="25"/>
        <end position="30"/>
    </location>
    <ligand>
        <name>ATP</name>
        <dbReference type="ChEBI" id="CHEBI:30616"/>
    </ligand>
</feature>
<evidence type="ECO:0000256" key="1">
    <source>
        <dbReference type="ARBA" id="ARBA00004496"/>
    </source>
</evidence>
<reference evidence="10" key="1">
    <citation type="journal article" date="2021" name="PeerJ">
        <title>Extensive microbial diversity within the chicken gut microbiome revealed by metagenomics and culture.</title>
        <authorList>
            <person name="Gilroy R."/>
            <person name="Ravi A."/>
            <person name="Getino M."/>
            <person name="Pursley I."/>
            <person name="Horton D.L."/>
            <person name="Alikhan N.F."/>
            <person name="Baker D."/>
            <person name="Gharbi K."/>
            <person name="Hall N."/>
            <person name="Watson M."/>
            <person name="Adriaenssens E.M."/>
            <person name="Foster-Nyarko E."/>
            <person name="Jarju S."/>
            <person name="Secka A."/>
            <person name="Antonio M."/>
            <person name="Oren A."/>
            <person name="Chaudhuri R.R."/>
            <person name="La Ragione R."/>
            <person name="Hildebrand F."/>
            <person name="Pallen M.J."/>
        </authorList>
    </citation>
    <scope>NUCLEOTIDE SEQUENCE</scope>
    <source>
        <strain evidence="10">CHK191-13928</strain>
    </source>
</reference>
<dbReference type="NCBIfam" id="TIGR02432">
    <property type="entry name" value="lysidine_TilS_N"/>
    <property type="match status" value="1"/>
</dbReference>
<dbReference type="InterPro" id="IPR014729">
    <property type="entry name" value="Rossmann-like_a/b/a_fold"/>
</dbReference>
<evidence type="ECO:0000256" key="5">
    <source>
        <dbReference type="ARBA" id="ARBA00022741"/>
    </source>
</evidence>
<evidence type="ECO:0000313" key="10">
    <source>
        <dbReference type="EMBL" id="HIX66634.1"/>
    </source>
</evidence>
<dbReference type="InterPro" id="IPR012094">
    <property type="entry name" value="tRNA_Ile_lys_synt"/>
</dbReference>
<evidence type="ECO:0000256" key="6">
    <source>
        <dbReference type="ARBA" id="ARBA00022840"/>
    </source>
</evidence>
<dbReference type="SUPFAM" id="SSF82829">
    <property type="entry name" value="MesJ substrate recognition domain-like"/>
    <property type="match status" value="1"/>
</dbReference>
<reference evidence="10" key="2">
    <citation type="submission" date="2021-04" db="EMBL/GenBank/DDBJ databases">
        <authorList>
            <person name="Gilroy R."/>
        </authorList>
    </citation>
    <scope>NUCLEOTIDE SEQUENCE</scope>
    <source>
        <strain evidence="10">CHK191-13928</strain>
    </source>
</reference>
<evidence type="ECO:0000256" key="2">
    <source>
        <dbReference type="ARBA" id="ARBA00022490"/>
    </source>
</evidence>
<accession>A0A9D1WT25</accession>
<evidence type="ECO:0000256" key="3">
    <source>
        <dbReference type="ARBA" id="ARBA00022598"/>
    </source>
</evidence>
<proteinExistence type="inferred from homology"/>
<dbReference type="SUPFAM" id="SSF52402">
    <property type="entry name" value="Adenine nucleotide alpha hydrolases-like"/>
    <property type="match status" value="1"/>
</dbReference>
<feature type="domain" description="Lysidine-tRNA(Ile) synthetase C-terminal" evidence="9">
    <location>
        <begin position="364"/>
        <end position="436"/>
    </location>
</feature>